<name>A0AAW3ZHW1_9GAMM</name>
<dbReference type="PANTHER" id="PTHR21221">
    <property type="entry name" value="UREIDOGLYCOLATE HYDROLASE"/>
    <property type="match status" value="1"/>
</dbReference>
<dbReference type="RefSeq" id="WP_192029010.1">
    <property type="nucleotide sequence ID" value="NZ_JACYTR010000011.1"/>
</dbReference>
<keyword evidence="2" id="KW-0659">Purine metabolism</keyword>
<dbReference type="Gene3D" id="2.60.120.480">
    <property type="entry name" value="Ureidoglycolate hydrolase"/>
    <property type="match status" value="1"/>
</dbReference>
<evidence type="ECO:0000256" key="3">
    <source>
        <dbReference type="ARBA" id="ARBA00023239"/>
    </source>
</evidence>
<evidence type="ECO:0000313" key="6">
    <source>
        <dbReference type="Proteomes" id="UP000613768"/>
    </source>
</evidence>
<dbReference type="PANTHER" id="PTHR21221:SF1">
    <property type="entry name" value="UREIDOGLYCOLATE LYASE"/>
    <property type="match status" value="1"/>
</dbReference>
<dbReference type="SUPFAM" id="SSF51182">
    <property type="entry name" value="RmlC-like cupins"/>
    <property type="match status" value="1"/>
</dbReference>
<dbReference type="EMBL" id="JACYTR010000011">
    <property type="protein sequence ID" value="MBD8525663.1"/>
    <property type="molecule type" value="Genomic_DNA"/>
</dbReference>
<accession>A0AAW3ZHW1</accession>
<dbReference type="Pfam" id="PF04115">
    <property type="entry name" value="Ureidogly_lyase"/>
    <property type="match status" value="1"/>
</dbReference>
<keyword evidence="6" id="KW-1185">Reference proteome</keyword>
<dbReference type="GO" id="GO:0000256">
    <property type="term" value="P:allantoin catabolic process"/>
    <property type="evidence" value="ECO:0007669"/>
    <property type="project" value="InterPro"/>
</dbReference>
<reference evidence="5 6" key="1">
    <citation type="submission" date="2020-09" db="EMBL/GenBank/DDBJ databases">
        <title>Pseudoxanthomonas sp. CAU 1598 isolated from sand of Yaerae Beach.</title>
        <authorList>
            <person name="Kim W."/>
        </authorList>
    </citation>
    <scope>NUCLEOTIDE SEQUENCE [LARGE SCALE GENOMIC DNA]</scope>
    <source>
        <strain evidence="5 6">CAU 1598</strain>
    </source>
</reference>
<dbReference type="PIRSF" id="PIRSF017306">
    <property type="entry name" value="Ureidogly_hydro"/>
    <property type="match status" value="1"/>
</dbReference>
<sequence>MSAARKLAVETLSAEAFAAFGDVIAPEQARQTYPINQGTSMRYHDLAKVDVGDQGGRPLISIFRAEPRQLPFEVRMLERHPLGSQAFVPLSPALRYIVVVAEHADATPRAFLAAQGQGVNFAKGVWHHPLLALDQGGDFLVVDRGGSGENCDERAWGSWWLERM</sequence>
<dbReference type="InterPro" id="IPR024060">
    <property type="entry name" value="Ureidoglycolate_lyase_dom_sf"/>
</dbReference>
<dbReference type="GO" id="GO:0004848">
    <property type="term" value="F:ureidoglycolate hydrolase activity"/>
    <property type="evidence" value="ECO:0007669"/>
    <property type="project" value="InterPro"/>
</dbReference>
<dbReference type="Proteomes" id="UP000613768">
    <property type="component" value="Unassembled WGS sequence"/>
</dbReference>
<proteinExistence type="predicted"/>
<dbReference type="NCBIfam" id="NF009932">
    <property type="entry name" value="PRK13395.1"/>
    <property type="match status" value="1"/>
</dbReference>
<dbReference type="InterPro" id="IPR011051">
    <property type="entry name" value="RmlC_Cupin_sf"/>
</dbReference>
<comment type="catalytic activity">
    <reaction evidence="4">
        <text>(S)-ureidoglycolate = urea + glyoxylate</text>
        <dbReference type="Rhea" id="RHEA:11304"/>
        <dbReference type="ChEBI" id="CHEBI:16199"/>
        <dbReference type="ChEBI" id="CHEBI:36655"/>
        <dbReference type="ChEBI" id="CHEBI:57296"/>
        <dbReference type="EC" id="4.3.2.3"/>
    </reaction>
</comment>
<evidence type="ECO:0000256" key="4">
    <source>
        <dbReference type="ARBA" id="ARBA00047684"/>
    </source>
</evidence>
<dbReference type="InterPro" id="IPR047233">
    <property type="entry name" value="UAH_cupin"/>
</dbReference>
<dbReference type="GO" id="GO:0050385">
    <property type="term" value="F:ureidoglycolate lyase activity"/>
    <property type="evidence" value="ECO:0007669"/>
    <property type="project" value="UniProtKB-EC"/>
</dbReference>
<evidence type="ECO:0000256" key="2">
    <source>
        <dbReference type="ARBA" id="ARBA00022631"/>
    </source>
</evidence>
<dbReference type="CDD" id="cd20298">
    <property type="entry name" value="cupin_UAH"/>
    <property type="match status" value="1"/>
</dbReference>
<comment type="subunit">
    <text evidence="1">Homodimer.</text>
</comment>
<dbReference type="GO" id="GO:0006144">
    <property type="term" value="P:purine nucleobase metabolic process"/>
    <property type="evidence" value="ECO:0007669"/>
    <property type="project" value="UniProtKB-KW"/>
</dbReference>
<organism evidence="5 6">
    <name type="scientific">Pseudomarimonas arenosa</name>
    <dbReference type="NCBI Taxonomy" id="2774145"/>
    <lineage>
        <taxon>Bacteria</taxon>
        <taxon>Pseudomonadati</taxon>
        <taxon>Pseudomonadota</taxon>
        <taxon>Gammaproteobacteria</taxon>
        <taxon>Lysobacterales</taxon>
        <taxon>Lysobacteraceae</taxon>
        <taxon>Pseudomarimonas</taxon>
    </lineage>
</organism>
<gene>
    <name evidence="5" type="ORF">IFO71_07900</name>
</gene>
<dbReference type="InterPro" id="IPR007247">
    <property type="entry name" value="Ureidogly_lyase"/>
</dbReference>
<comment type="caution">
    <text evidence="5">The sequence shown here is derived from an EMBL/GenBank/DDBJ whole genome shotgun (WGS) entry which is preliminary data.</text>
</comment>
<evidence type="ECO:0000256" key="1">
    <source>
        <dbReference type="ARBA" id="ARBA00011738"/>
    </source>
</evidence>
<protein>
    <submittedName>
        <fullName evidence="5">Ureidoglycolate lyase</fullName>
    </submittedName>
</protein>
<dbReference type="AlphaFoldDB" id="A0AAW3ZHW1"/>
<evidence type="ECO:0000313" key="5">
    <source>
        <dbReference type="EMBL" id="MBD8525663.1"/>
    </source>
</evidence>
<keyword evidence="3 5" id="KW-0456">Lyase</keyword>